<accession>A0A250X438</accession>
<keyword evidence="3" id="KW-0479">Metal-binding</keyword>
<dbReference type="Pfam" id="PF00383">
    <property type="entry name" value="dCMP_cyt_deam_1"/>
    <property type="match status" value="1"/>
</dbReference>
<evidence type="ECO:0000256" key="9">
    <source>
        <dbReference type="SAM" id="MobiDB-lite"/>
    </source>
</evidence>
<dbReference type="OrthoDB" id="6710946at2759"/>
<keyword evidence="6" id="KW-0862">Zinc</keyword>
<dbReference type="EC" id="3.5.4.12" evidence="7"/>
<evidence type="ECO:0000256" key="7">
    <source>
        <dbReference type="ARBA" id="ARBA00038938"/>
    </source>
</evidence>
<dbReference type="FunFam" id="3.40.140.10:FF:000021">
    <property type="entry name" value="Deoxycytidylate deaminase"/>
    <property type="match status" value="1"/>
</dbReference>
<comment type="cofactor">
    <cofactor evidence="1">
        <name>Zn(2+)</name>
        <dbReference type="ChEBI" id="CHEBI:29105"/>
    </cofactor>
</comment>
<dbReference type="InterPro" id="IPR035105">
    <property type="entry name" value="Deoxycytidylate_deaminase_dom"/>
</dbReference>
<dbReference type="Proteomes" id="UP000232323">
    <property type="component" value="Unassembled WGS sequence"/>
</dbReference>
<keyword evidence="13" id="KW-1185">Reference proteome</keyword>
<evidence type="ECO:0000313" key="13">
    <source>
        <dbReference type="Proteomes" id="UP000232323"/>
    </source>
</evidence>
<keyword evidence="10" id="KW-0472">Membrane</keyword>
<keyword evidence="10" id="KW-0812">Transmembrane</keyword>
<evidence type="ECO:0000256" key="10">
    <source>
        <dbReference type="SAM" id="Phobius"/>
    </source>
</evidence>
<feature type="domain" description="CMP/dCMP-type deaminase" evidence="11">
    <location>
        <begin position="101"/>
        <end position="239"/>
    </location>
</feature>
<dbReference type="SUPFAM" id="SSF53927">
    <property type="entry name" value="Cytidine deaminase-like"/>
    <property type="match status" value="1"/>
</dbReference>
<evidence type="ECO:0000313" key="12">
    <source>
        <dbReference type="EMBL" id="GAX77844.1"/>
    </source>
</evidence>
<keyword evidence="4" id="KW-0545">Nucleotide biosynthesis</keyword>
<proteinExistence type="inferred from homology"/>
<protein>
    <recommendedName>
        <fullName evidence="8">dCMP deaminase</fullName>
        <ecNumber evidence="7">3.5.4.12</ecNumber>
    </recommendedName>
    <alternativeName>
        <fullName evidence="8">dCMP deaminase</fullName>
    </alternativeName>
</protein>
<dbReference type="AlphaFoldDB" id="A0A250X438"/>
<dbReference type="GO" id="GO:0004132">
    <property type="term" value="F:dCMP deaminase activity"/>
    <property type="evidence" value="ECO:0007669"/>
    <property type="project" value="UniProtKB-EC"/>
</dbReference>
<feature type="region of interest" description="Disordered" evidence="9">
    <location>
        <begin position="230"/>
        <end position="253"/>
    </location>
</feature>
<dbReference type="STRING" id="1157962.A0A250X438"/>
<dbReference type="Gene3D" id="3.40.140.10">
    <property type="entry name" value="Cytidine Deaminase, domain 2"/>
    <property type="match status" value="1"/>
</dbReference>
<dbReference type="CDD" id="cd01286">
    <property type="entry name" value="deoxycytidylate_deaminase"/>
    <property type="match status" value="1"/>
</dbReference>
<comment type="similarity">
    <text evidence="2">Belongs to the cytidine and deoxycytidylate deaminase family.</text>
</comment>
<dbReference type="PROSITE" id="PS51747">
    <property type="entry name" value="CYT_DCMP_DEAMINASES_2"/>
    <property type="match status" value="1"/>
</dbReference>
<dbReference type="GO" id="GO:0008270">
    <property type="term" value="F:zinc ion binding"/>
    <property type="evidence" value="ECO:0007669"/>
    <property type="project" value="InterPro"/>
</dbReference>
<keyword evidence="5" id="KW-0378">Hydrolase</keyword>
<dbReference type="PROSITE" id="PS00903">
    <property type="entry name" value="CYT_DCMP_DEAMINASES_1"/>
    <property type="match status" value="1"/>
</dbReference>
<evidence type="ECO:0000256" key="5">
    <source>
        <dbReference type="ARBA" id="ARBA00022801"/>
    </source>
</evidence>
<evidence type="ECO:0000256" key="3">
    <source>
        <dbReference type="ARBA" id="ARBA00022723"/>
    </source>
</evidence>
<dbReference type="PANTHER" id="PTHR11086:SF18">
    <property type="entry name" value="DEOXYCYTIDYLATE DEAMINASE"/>
    <property type="match status" value="1"/>
</dbReference>
<dbReference type="GO" id="GO:0009165">
    <property type="term" value="P:nucleotide biosynthetic process"/>
    <property type="evidence" value="ECO:0007669"/>
    <property type="project" value="UniProtKB-KW"/>
</dbReference>
<sequence length="427" mass="46331">MISFISFYIPMVGSLRSVAIASVAGVASSLATCLIFFRQLWIAQHADRKIYLRLKDVTAVSSGAASVEQSLSKGSEINHVISMHAPRSDPFDTRPREGYLSWDDYFMSVAFLSAQRSKDPSKQVGACIVDQNQVILGIGYNGFPRGCPDGELPWSKKSRPEEGLGVLGTKYPYVVHAEANALLNKNAASVSGAKVYVTLFPCGECAKLLIQAGIKEVIYHETKGHITASATLTSSSGPTSRRTQVPYSDSSHSGKCLPELCNNPSALLKTDKTVTAPGMDSSTPPTAGKRSHQYDSKANDAEGYAGIEELDGSRSCEVHAAATAMISENNTSLEHTYFASFKLLTLAGVRLRQHRSAPAPVRREKWWLWCMAGQAHAHNTTYFVTEELVAEIIECWQWVGTAKTAFDLLHGTLSQQTAAGNCFSTDP</sequence>
<evidence type="ECO:0000259" key="11">
    <source>
        <dbReference type="PROSITE" id="PS51747"/>
    </source>
</evidence>
<name>A0A250X438_9CHLO</name>
<dbReference type="PANTHER" id="PTHR11086">
    <property type="entry name" value="DEOXYCYTIDYLATE DEAMINASE-RELATED"/>
    <property type="match status" value="1"/>
</dbReference>
<dbReference type="InterPro" id="IPR015517">
    <property type="entry name" value="dCMP_deaminase-rel"/>
</dbReference>
<dbReference type="InterPro" id="IPR016192">
    <property type="entry name" value="APOBEC/CMP_deaminase_Zn-bd"/>
</dbReference>
<dbReference type="EMBL" id="BEGY01000027">
    <property type="protein sequence ID" value="GAX77844.1"/>
    <property type="molecule type" value="Genomic_DNA"/>
</dbReference>
<evidence type="ECO:0000256" key="8">
    <source>
        <dbReference type="ARBA" id="ARBA00041763"/>
    </source>
</evidence>
<evidence type="ECO:0000256" key="6">
    <source>
        <dbReference type="ARBA" id="ARBA00022833"/>
    </source>
</evidence>
<feature type="transmembrane region" description="Helical" evidence="10">
    <location>
        <begin position="20"/>
        <end position="41"/>
    </location>
</feature>
<feature type="region of interest" description="Disordered" evidence="9">
    <location>
        <begin position="272"/>
        <end position="296"/>
    </location>
</feature>
<gene>
    <name evidence="12" type="ORF">CEUSTIGMA_g5286.t1</name>
</gene>
<reference evidence="12 13" key="1">
    <citation type="submission" date="2017-08" db="EMBL/GenBank/DDBJ databases">
        <title>Acidophilic green algal genome provides insights into adaptation to an acidic environment.</title>
        <authorList>
            <person name="Hirooka S."/>
            <person name="Hirose Y."/>
            <person name="Kanesaki Y."/>
            <person name="Higuchi S."/>
            <person name="Fujiwara T."/>
            <person name="Onuma R."/>
            <person name="Era A."/>
            <person name="Ohbayashi R."/>
            <person name="Uzuka A."/>
            <person name="Nozaki H."/>
            <person name="Yoshikawa H."/>
            <person name="Miyagishima S.Y."/>
        </authorList>
    </citation>
    <scope>NUCLEOTIDE SEQUENCE [LARGE SCALE GENOMIC DNA]</scope>
    <source>
        <strain evidence="12 13">NIES-2499</strain>
    </source>
</reference>
<organism evidence="12 13">
    <name type="scientific">Chlamydomonas eustigma</name>
    <dbReference type="NCBI Taxonomy" id="1157962"/>
    <lineage>
        <taxon>Eukaryota</taxon>
        <taxon>Viridiplantae</taxon>
        <taxon>Chlorophyta</taxon>
        <taxon>core chlorophytes</taxon>
        <taxon>Chlorophyceae</taxon>
        <taxon>CS clade</taxon>
        <taxon>Chlamydomonadales</taxon>
        <taxon>Chlamydomonadaceae</taxon>
        <taxon>Chlamydomonas</taxon>
    </lineage>
</organism>
<comment type="caution">
    <text evidence="12">The sequence shown here is derived from an EMBL/GenBank/DDBJ whole genome shotgun (WGS) entry which is preliminary data.</text>
</comment>
<dbReference type="InterPro" id="IPR002125">
    <property type="entry name" value="CMP_dCMP_dom"/>
</dbReference>
<evidence type="ECO:0000256" key="2">
    <source>
        <dbReference type="ARBA" id="ARBA00006576"/>
    </source>
</evidence>
<evidence type="ECO:0000256" key="4">
    <source>
        <dbReference type="ARBA" id="ARBA00022727"/>
    </source>
</evidence>
<keyword evidence="10" id="KW-1133">Transmembrane helix</keyword>
<dbReference type="GO" id="GO:0005737">
    <property type="term" value="C:cytoplasm"/>
    <property type="evidence" value="ECO:0007669"/>
    <property type="project" value="TreeGrafter"/>
</dbReference>
<evidence type="ECO:0000256" key="1">
    <source>
        <dbReference type="ARBA" id="ARBA00001947"/>
    </source>
</evidence>
<dbReference type="InterPro" id="IPR016193">
    <property type="entry name" value="Cytidine_deaminase-like"/>
</dbReference>